<dbReference type="AlphaFoldDB" id="A0A9E8HIL0"/>
<dbReference type="Gene3D" id="3.40.190.10">
    <property type="entry name" value="Periplasmic binding protein-like II"/>
    <property type="match status" value="2"/>
</dbReference>
<organism evidence="5 6">
    <name type="scientific">Alkalimarinus sediminis</name>
    <dbReference type="NCBI Taxonomy" id="1632866"/>
    <lineage>
        <taxon>Bacteria</taxon>
        <taxon>Pseudomonadati</taxon>
        <taxon>Pseudomonadota</taxon>
        <taxon>Gammaproteobacteria</taxon>
        <taxon>Alteromonadales</taxon>
        <taxon>Alteromonadaceae</taxon>
        <taxon>Alkalimarinus</taxon>
    </lineage>
</organism>
<dbReference type="SUPFAM" id="SSF53850">
    <property type="entry name" value="Periplasmic binding protein-like II"/>
    <property type="match status" value="1"/>
</dbReference>
<evidence type="ECO:0000256" key="2">
    <source>
        <dbReference type="ARBA" id="ARBA00022729"/>
    </source>
</evidence>
<dbReference type="KEGG" id="asem:NNL22_17885"/>
<evidence type="ECO:0000259" key="4">
    <source>
        <dbReference type="SMART" id="SM00062"/>
    </source>
</evidence>
<proteinExistence type="inferred from homology"/>
<evidence type="ECO:0000313" key="6">
    <source>
        <dbReference type="Proteomes" id="UP001164472"/>
    </source>
</evidence>
<dbReference type="Proteomes" id="UP001164472">
    <property type="component" value="Chromosome"/>
</dbReference>
<protein>
    <submittedName>
        <fullName evidence="5">Transporter substrate-binding domain-containing protein</fullName>
    </submittedName>
</protein>
<reference evidence="5" key="1">
    <citation type="submission" date="2022-07" db="EMBL/GenBank/DDBJ databases">
        <title>Alkalimarinus sp. nov., isolated from gut of a Alitta virens.</title>
        <authorList>
            <person name="Yang A.I."/>
            <person name="Shin N.-R."/>
        </authorList>
    </citation>
    <scope>NUCLEOTIDE SEQUENCE</scope>
    <source>
        <strain evidence="5">FA028</strain>
    </source>
</reference>
<dbReference type="RefSeq" id="WP_251810294.1">
    <property type="nucleotide sequence ID" value="NZ_CP101527.1"/>
</dbReference>
<name>A0A9E8HIL0_9ALTE</name>
<feature type="chain" id="PRO_5038790928" evidence="3">
    <location>
        <begin position="25"/>
        <end position="254"/>
    </location>
</feature>
<sequence length="254" mass="28421">MNRHVKLLISSICLSMLVNFSSSANDIKPIQFDIIKSYPFAYINENGKEVGTYWEYADLIAEETGISIAKSIMPKSRLISNLKSGHSDAAILFKTDSLNSHVEYIVQVRTIPIIVATQKGTLINHYDDLKSLATIGVFRSGVINPRFDNDNQLNKDFISSYPKMVKMLAAKRLDAITGNGVALKALINQMCLQDKVEISPLLMGKREQWLVMSKKSEHLDQAQTIKESILKLKAKGALDTIFEAHVSQHNHTCQ</sequence>
<gene>
    <name evidence="5" type="ORF">NNL22_17885</name>
</gene>
<evidence type="ECO:0000313" key="5">
    <source>
        <dbReference type="EMBL" id="UZW74867.1"/>
    </source>
</evidence>
<comment type="similarity">
    <text evidence="1">Belongs to the bacterial solute-binding protein 3 family.</text>
</comment>
<dbReference type="SMART" id="SM00062">
    <property type="entry name" value="PBPb"/>
    <property type="match status" value="1"/>
</dbReference>
<dbReference type="InterPro" id="IPR001638">
    <property type="entry name" value="Solute-binding_3/MltF_N"/>
</dbReference>
<dbReference type="PANTHER" id="PTHR35936">
    <property type="entry name" value="MEMBRANE-BOUND LYTIC MUREIN TRANSGLYCOSYLASE F"/>
    <property type="match status" value="1"/>
</dbReference>
<evidence type="ECO:0000256" key="1">
    <source>
        <dbReference type="ARBA" id="ARBA00010333"/>
    </source>
</evidence>
<dbReference type="EMBL" id="CP101527">
    <property type="protein sequence ID" value="UZW74867.1"/>
    <property type="molecule type" value="Genomic_DNA"/>
</dbReference>
<dbReference type="Pfam" id="PF00497">
    <property type="entry name" value="SBP_bac_3"/>
    <property type="match status" value="1"/>
</dbReference>
<feature type="signal peptide" evidence="3">
    <location>
        <begin position="1"/>
        <end position="24"/>
    </location>
</feature>
<keyword evidence="2 3" id="KW-0732">Signal</keyword>
<evidence type="ECO:0000256" key="3">
    <source>
        <dbReference type="SAM" id="SignalP"/>
    </source>
</evidence>
<keyword evidence="6" id="KW-1185">Reference proteome</keyword>
<feature type="domain" description="Solute-binding protein family 3/N-terminal" evidence="4">
    <location>
        <begin position="29"/>
        <end position="249"/>
    </location>
</feature>
<accession>A0A9E8HIL0</accession>